<dbReference type="InterPro" id="IPR005153">
    <property type="entry name" value="MbtH-like_dom"/>
</dbReference>
<dbReference type="InterPro" id="IPR037407">
    <property type="entry name" value="MLP_fam"/>
</dbReference>
<dbReference type="Pfam" id="PF03621">
    <property type="entry name" value="MbtH"/>
    <property type="match status" value="1"/>
</dbReference>
<dbReference type="SMART" id="SM00923">
    <property type="entry name" value="MbtH"/>
    <property type="match status" value="1"/>
</dbReference>
<dbReference type="EMBL" id="HQ215062">
    <property type="protein sequence ID" value="ADZ28489.1"/>
    <property type="molecule type" value="Genomic_DNA"/>
</dbReference>
<evidence type="ECO:0000259" key="1">
    <source>
        <dbReference type="SMART" id="SM00923"/>
    </source>
</evidence>
<accession>F1C7Q4</accession>
<dbReference type="Gene3D" id="3.90.820.10">
    <property type="entry name" value="Structural Genomics, Unknown Function 30-nov-00 1gh9 Mol_id"/>
    <property type="match status" value="1"/>
</dbReference>
<protein>
    <submittedName>
        <fullName evidence="2">MbtH-like protein</fullName>
    </submittedName>
</protein>
<dbReference type="AlphaFoldDB" id="F1C7Q4"/>
<dbReference type="PANTHER" id="PTHR38444:SF1">
    <property type="entry name" value="ENTEROBACTIN BIOSYNTHESIS PROTEIN YBDZ"/>
    <property type="match status" value="1"/>
</dbReference>
<dbReference type="PANTHER" id="PTHR38444">
    <property type="entry name" value="ENTEROBACTIN BIOSYNTHESIS PROTEIN YBDZ"/>
    <property type="match status" value="1"/>
</dbReference>
<dbReference type="GO" id="GO:0019290">
    <property type="term" value="P:siderophore biosynthetic process"/>
    <property type="evidence" value="ECO:0007669"/>
    <property type="project" value="TreeGrafter"/>
</dbReference>
<reference evidence="2" key="1">
    <citation type="journal article" date="2011" name="ChemBioChem">
        <title>The discovery of salinosporamide K from the Marine Bacterium "Salinispora pacifica" by genome mining gives insight into pathway evolution.</title>
        <authorList>
            <person name="Eustaquio A.S."/>
            <person name="Nam S.J."/>
            <person name="Penn K."/>
            <person name="Lechner A."/>
            <person name="Wilson M.C."/>
            <person name="Fenical W."/>
            <person name="Jensen P.R."/>
            <person name="Moore B.S."/>
        </authorList>
    </citation>
    <scope>NUCLEOTIDE SEQUENCE</scope>
    <source>
        <strain evidence="2">CNT-133</strain>
    </source>
</reference>
<proteinExistence type="predicted"/>
<dbReference type="GO" id="GO:0005829">
    <property type="term" value="C:cytosol"/>
    <property type="evidence" value="ECO:0007669"/>
    <property type="project" value="TreeGrafter"/>
</dbReference>
<gene>
    <name evidence="2" type="primary">salE</name>
</gene>
<dbReference type="SUPFAM" id="SSF160582">
    <property type="entry name" value="MbtH-like"/>
    <property type="match status" value="1"/>
</dbReference>
<organism evidence="2">
    <name type="scientific">Salinispora pacifica</name>
    <dbReference type="NCBI Taxonomy" id="351187"/>
    <lineage>
        <taxon>Bacteria</taxon>
        <taxon>Bacillati</taxon>
        <taxon>Actinomycetota</taxon>
        <taxon>Actinomycetes</taxon>
        <taxon>Micromonosporales</taxon>
        <taxon>Micromonosporaceae</taxon>
        <taxon>Salinispora</taxon>
    </lineage>
</organism>
<name>F1C7Q4_SALPI</name>
<dbReference type="InterPro" id="IPR038020">
    <property type="entry name" value="MbtH-like_sf"/>
</dbReference>
<sequence length="71" mass="8057">MIGNPFDRGDGTWLVVVNDADQHALWPSFMEVPAGWRVVLRDASREAALDYVERNWGDLQPAGDRKWSEEG</sequence>
<feature type="domain" description="MbtH-like" evidence="1">
    <location>
        <begin position="4"/>
        <end position="54"/>
    </location>
</feature>
<evidence type="ECO:0000313" key="2">
    <source>
        <dbReference type="EMBL" id="ADZ28489.1"/>
    </source>
</evidence>